<organism evidence="1">
    <name type="scientific">uncultured Caudovirales phage</name>
    <dbReference type="NCBI Taxonomy" id="2100421"/>
    <lineage>
        <taxon>Viruses</taxon>
        <taxon>Duplodnaviria</taxon>
        <taxon>Heunggongvirae</taxon>
        <taxon>Uroviricota</taxon>
        <taxon>Caudoviricetes</taxon>
        <taxon>Peduoviridae</taxon>
        <taxon>Maltschvirus</taxon>
        <taxon>Maltschvirus maltsch</taxon>
    </lineage>
</organism>
<gene>
    <name evidence="1" type="ORF">UFOVP790_17</name>
</gene>
<reference evidence="1" key="1">
    <citation type="submission" date="2020-04" db="EMBL/GenBank/DDBJ databases">
        <authorList>
            <person name="Chiriac C."/>
            <person name="Salcher M."/>
            <person name="Ghai R."/>
            <person name="Kavagutti S V."/>
        </authorList>
    </citation>
    <scope>NUCLEOTIDE SEQUENCE</scope>
</reference>
<name>A0A6J5P2R1_9CAUD</name>
<protein>
    <submittedName>
        <fullName evidence="1">Uncharacterized protein</fullName>
    </submittedName>
</protein>
<proteinExistence type="predicted"/>
<evidence type="ECO:0000313" key="1">
    <source>
        <dbReference type="EMBL" id="CAB4161784.1"/>
    </source>
</evidence>
<accession>A0A6J5P2R1</accession>
<dbReference type="EMBL" id="LR796721">
    <property type="protein sequence ID" value="CAB4161784.1"/>
    <property type="molecule type" value="Genomic_DNA"/>
</dbReference>
<sequence>MPTELKGANALRKALKQFSPDLDKETRDEMVGFLKPLVKKARGYMPANFAMPSGFVGTSEPGQFPKYDAGLVRRGVGYKLTPTKPNRQGWISTVSIHNKTAGGAIFETAGRKSGNSGKFTPRLQGTLTGSGKMQGRAMFKAYKEDEGKARVGVIRALEKAAAKFNAKGRI</sequence>